<evidence type="ECO:0000256" key="1">
    <source>
        <dbReference type="SAM" id="MobiDB-lite"/>
    </source>
</evidence>
<feature type="region of interest" description="Disordered" evidence="1">
    <location>
        <begin position="169"/>
        <end position="189"/>
    </location>
</feature>
<reference evidence="2" key="1">
    <citation type="journal article" date="2023" name="Insect Mol. Biol.">
        <title>Genome sequencing provides insights into the evolution of gene families encoding plant cell wall-degrading enzymes in longhorned beetles.</title>
        <authorList>
            <person name="Shin N.R."/>
            <person name="Okamura Y."/>
            <person name="Kirsch R."/>
            <person name="Pauchet Y."/>
        </authorList>
    </citation>
    <scope>NUCLEOTIDE SEQUENCE</scope>
    <source>
        <strain evidence="2">MMC_N1</strain>
    </source>
</reference>
<feature type="compositionally biased region" description="Basic residues" evidence="1">
    <location>
        <begin position="1"/>
        <end position="11"/>
    </location>
</feature>
<organism evidence="2 3">
    <name type="scientific">Molorchus minor</name>
    <dbReference type="NCBI Taxonomy" id="1323400"/>
    <lineage>
        <taxon>Eukaryota</taxon>
        <taxon>Metazoa</taxon>
        <taxon>Ecdysozoa</taxon>
        <taxon>Arthropoda</taxon>
        <taxon>Hexapoda</taxon>
        <taxon>Insecta</taxon>
        <taxon>Pterygota</taxon>
        <taxon>Neoptera</taxon>
        <taxon>Endopterygota</taxon>
        <taxon>Coleoptera</taxon>
        <taxon>Polyphaga</taxon>
        <taxon>Cucujiformia</taxon>
        <taxon>Chrysomeloidea</taxon>
        <taxon>Cerambycidae</taxon>
        <taxon>Lamiinae</taxon>
        <taxon>Monochamini</taxon>
        <taxon>Molorchus</taxon>
    </lineage>
</organism>
<dbReference type="Proteomes" id="UP001162164">
    <property type="component" value="Unassembled WGS sequence"/>
</dbReference>
<proteinExistence type="predicted"/>
<dbReference type="EMBL" id="JAPWTJ010001751">
    <property type="protein sequence ID" value="KAJ8969677.1"/>
    <property type="molecule type" value="Genomic_DNA"/>
</dbReference>
<feature type="region of interest" description="Disordered" evidence="1">
    <location>
        <begin position="1"/>
        <end position="45"/>
    </location>
</feature>
<comment type="caution">
    <text evidence="2">The sequence shown here is derived from an EMBL/GenBank/DDBJ whole genome shotgun (WGS) entry which is preliminary data.</text>
</comment>
<feature type="region of interest" description="Disordered" evidence="1">
    <location>
        <begin position="214"/>
        <end position="265"/>
    </location>
</feature>
<evidence type="ECO:0000313" key="2">
    <source>
        <dbReference type="EMBL" id="KAJ8969677.1"/>
    </source>
</evidence>
<sequence>MKAARNRRRARLGLPPEEEKAPDPAPEVEPTEEETKKQEEAKQKEEVEKLLETARKSHLRPWDIGKEGVKEHYEMTQEEWVEKMRGERPDEFAPPSSYRTEFRSTFKDVDVDEALDKSLKFTTKKLSKNKSRVKGVNKDIESEVKRINPYKYPIQNTHFTKQYENKFHKGSATSNKNMDDFKEIPQSAPVQPTSIENLCDFEFDDRLLRDHESCIKDVENRDTDSNKSKGEDRGRGVEIAPPPSFEYYGPGHSKRPRVTGKGTNIEESIDAGLKFLRNQYERKEKSTKHPREMFLS</sequence>
<protein>
    <submittedName>
        <fullName evidence="2">Uncharacterized protein</fullName>
    </submittedName>
</protein>
<evidence type="ECO:0000313" key="3">
    <source>
        <dbReference type="Proteomes" id="UP001162164"/>
    </source>
</evidence>
<feature type="compositionally biased region" description="Basic and acidic residues" evidence="1">
    <location>
        <begin position="214"/>
        <end position="236"/>
    </location>
</feature>
<accession>A0ABQ9IZR1</accession>
<keyword evidence="3" id="KW-1185">Reference proteome</keyword>
<name>A0ABQ9IZR1_9CUCU</name>
<feature type="compositionally biased region" description="Basic and acidic residues" evidence="1">
    <location>
        <begin position="33"/>
        <end position="45"/>
    </location>
</feature>
<gene>
    <name evidence="2" type="ORF">NQ317_000540</name>
</gene>